<sequence>MLLALERQVTALAEWVWDLPLLLLLTGGGLYFLLVSRLLPFRHVGQSLRVLSGRYDRADDPGQINHYHALSITLAATIGMGSVSGVAVAIAMGGPGTIFWMWVSAIVGMATNYFTCTLAVMYRGRDSLGELQGGPMYVITEGLGRRWWPLAALFCVTGMFGCLPIFNANQLTQAIQVLGLEPAGLAMGAGGDLVIGLVLAAMAAAVIFGGLSRISQVAAALVPAMVGVYFLAVLGILIAHADVVPHYLSLIVTDAFRADYYEGEAMFGGALGGLIVLGARRASFSNEAGIGTAALAYGAAKTSEPVHEGLVAMLSPVVDTLVVCTLTGLAILVTDAWKVEGLNGVLMTARAFSDTYPAFGGALLLICILAFGLATLFSYSYFGMKCFSFLFGARVKGAYNGFYIASIAVGAASTTALIIGFIDIMFALMAVPTMVSGLLLSRRVMAETRAYFARAHAGSEQGAAQ</sequence>
<proteinExistence type="inferred from homology"/>
<comment type="subcellular location">
    <subcellularLocation>
        <location evidence="8">Cell inner membrane</location>
        <topology evidence="8">Multi-pass membrane protein</topology>
    </subcellularLocation>
    <subcellularLocation>
        <location evidence="1">Cell membrane</location>
        <topology evidence="1">Multi-pass membrane protein</topology>
    </subcellularLocation>
</comment>
<dbReference type="PRINTS" id="PR00175">
    <property type="entry name" value="NAALASMPORT"/>
</dbReference>
<keyword evidence="5 8" id="KW-0812">Transmembrane</keyword>
<dbReference type="Proteomes" id="UP000706039">
    <property type="component" value="Unassembled WGS sequence"/>
</dbReference>
<organism evidence="9 10">
    <name type="scientific">Sphingomonas colocasiae</name>
    <dbReference type="NCBI Taxonomy" id="1848973"/>
    <lineage>
        <taxon>Bacteria</taxon>
        <taxon>Pseudomonadati</taxon>
        <taxon>Pseudomonadota</taxon>
        <taxon>Alphaproteobacteria</taxon>
        <taxon>Sphingomonadales</taxon>
        <taxon>Sphingomonadaceae</taxon>
        <taxon>Sphingomonas</taxon>
    </lineage>
</organism>
<feature type="transmembrane region" description="Helical" evidence="8">
    <location>
        <begin position="186"/>
        <end position="211"/>
    </location>
</feature>
<comment type="caution">
    <text evidence="9">The sequence shown here is derived from an EMBL/GenBank/DDBJ whole genome shotgun (WGS) entry which is preliminary data.</text>
</comment>
<keyword evidence="10" id="KW-1185">Reference proteome</keyword>
<evidence type="ECO:0000256" key="3">
    <source>
        <dbReference type="ARBA" id="ARBA00022448"/>
    </source>
</evidence>
<keyword evidence="4" id="KW-1003">Cell membrane</keyword>
<evidence type="ECO:0000256" key="8">
    <source>
        <dbReference type="RuleBase" id="RU363064"/>
    </source>
</evidence>
<name>A0ABS7PKJ0_9SPHN</name>
<feature type="transmembrane region" description="Helical" evidence="8">
    <location>
        <begin position="358"/>
        <end position="382"/>
    </location>
</feature>
<evidence type="ECO:0000256" key="5">
    <source>
        <dbReference type="ARBA" id="ARBA00022692"/>
    </source>
</evidence>
<evidence type="ECO:0000313" key="9">
    <source>
        <dbReference type="EMBL" id="MBY8821265.1"/>
    </source>
</evidence>
<accession>A0ABS7PKJ0</accession>
<keyword evidence="8" id="KW-0769">Symport</keyword>
<evidence type="ECO:0000256" key="7">
    <source>
        <dbReference type="ARBA" id="ARBA00023136"/>
    </source>
</evidence>
<feature type="transmembrane region" description="Helical" evidence="8">
    <location>
        <begin position="20"/>
        <end position="39"/>
    </location>
</feature>
<evidence type="ECO:0000256" key="1">
    <source>
        <dbReference type="ARBA" id="ARBA00004651"/>
    </source>
</evidence>
<feature type="transmembrane region" description="Helical" evidence="8">
    <location>
        <begin position="218"/>
        <end position="239"/>
    </location>
</feature>
<dbReference type="RefSeq" id="WP_222988336.1">
    <property type="nucleotide sequence ID" value="NZ_JAINVV010000001.1"/>
</dbReference>
<gene>
    <name evidence="9" type="ORF">K7G82_03120</name>
</gene>
<dbReference type="EMBL" id="JAINVV010000001">
    <property type="protein sequence ID" value="MBY8821265.1"/>
    <property type="molecule type" value="Genomic_DNA"/>
</dbReference>
<evidence type="ECO:0000256" key="6">
    <source>
        <dbReference type="ARBA" id="ARBA00022989"/>
    </source>
</evidence>
<dbReference type="Pfam" id="PF01235">
    <property type="entry name" value="Na_Ala_symp"/>
    <property type="match status" value="1"/>
</dbReference>
<feature type="transmembrane region" description="Helical" evidence="8">
    <location>
        <begin position="67"/>
        <end position="92"/>
    </location>
</feature>
<keyword evidence="6 8" id="KW-1133">Transmembrane helix</keyword>
<protein>
    <submittedName>
        <fullName evidence="9">Alanine:cation symporter family protein</fullName>
    </submittedName>
</protein>
<keyword evidence="8" id="KW-0997">Cell inner membrane</keyword>
<feature type="transmembrane region" description="Helical" evidence="8">
    <location>
        <begin position="147"/>
        <end position="166"/>
    </location>
</feature>
<feature type="transmembrane region" description="Helical" evidence="8">
    <location>
        <begin position="98"/>
        <end position="122"/>
    </location>
</feature>
<evidence type="ECO:0000256" key="2">
    <source>
        <dbReference type="ARBA" id="ARBA00009261"/>
    </source>
</evidence>
<feature type="transmembrane region" description="Helical" evidence="8">
    <location>
        <begin position="317"/>
        <end position="337"/>
    </location>
</feature>
<evidence type="ECO:0000256" key="4">
    <source>
        <dbReference type="ARBA" id="ARBA00022475"/>
    </source>
</evidence>
<evidence type="ECO:0000313" key="10">
    <source>
        <dbReference type="Proteomes" id="UP000706039"/>
    </source>
</evidence>
<dbReference type="PANTHER" id="PTHR30330:SF3">
    <property type="entry name" value="TRANSCRIPTIONAL REGULATOR, LRP FAMILY"/>
    <property type="match status" value="1"/>
</dbReference>
<reference evidence="9 10" key="1">
    <citation type="submission" date="2021-08" db="EMBL/GenBank/DDBJ databases">
        <authorList>
            <person name="Tuo L."/>
        </authorList>
    </citation>
    <scope>NUCLEOTIDE SEQUENCE [LARGE SCALE GENOMIC DNA]</scope>
    <source>
        <strain evidence="9 10">JCM 31229</strain>
    </source>
</reference>
<feature type="transmembrane region" description="Helical" evidence="8">
    <location>
        <begin position="402"/>
        <end position="435"/>
    </location>
</feature>
<dbReference type="NCBIfam" id="TIGR00835">
    <property type="entry name" value="agcS"/>
    <property type="match status" value="1"/>
</dbReference>
<dbReference type="PANTHER" id="PTHR30330">
    <property type="entry name" value="AGSS FAMILY TRANSPORTER, SODIUM-ALANINE"/>
    <property type="match status" value="1"/>
</dbReference>
<keyword evidence="3 8" id="KW-0813">Transport</keyword>
<dbReference type="InterPro" id="IPR001463">
    <property type="entry name" value="Na/Ala_symport"/>
</dbReference>
<comment type="similarity">
    <text evidence="2 8">Belongs to the alanine or glycine:cation symporter (AGCS) (TC 2.A.25) family.</text>
</comment>
<keyword evidence="7 8" id="KW-0472">Membrane</keyword>
<dbReference type="Gene3D" id="1.20.1740.10">
    <property type="entry name" value="Amino acid/polyamine transporter I"/>
    <property type="match status" value="1"/>
</dbReference>